<dbReference type="EMBL" id="ADBJ01000037">
    <property type="protein sequence ID" value="EFA78724.1"/>
    <property type="molecule type" value="Genomic_DNA"/>
</dbReference>
<dbReference type="PANTHER" id="PTHR32134">
    <property type="entry name" value="FNIP REPEAT-CONTAINING PROTEIN"/>
    <property type="match status" value="1"/>
</dbReference>
<evidence type="ECO:0000313" key="1">
    <source>
        <dbReference type="EMBL" id="EFA78724.1"/>
    </source>
</evidence>
<dbReference type="Proteomes" id="UP000001396">
    <property type="component" value="Unassembled WGS sequence"/>
</dbReference>
<keyword evidence="2" id="KW-1185">Reference proteome</keyword>
<sequence>MRDNHNKGSLVNFSHLLLSKIVGYLTDNIDKICFSLVCKRWFDDRDKYLAFNIDSLKLQHNNKYPEFFLNSYKDLLLRSLSTKNNCDLYISNDILNAINYDYILNKNNIKDIQTLPRNINTLLVRGTGDEHHADLSRLLLYSNVVHIYGCWGLPLGGFPIGIKTIVFNKFNQRLTPGFFPEGIRKINLGYNFNQPLEAGHLPSTLKYLGLGDLFDHAIAPGTLPSGLEHLYFGFVYNQPFEAGSLPDSLRILRLSSKFNQPLGRDVLPPLLNDLEICRNFKSSLHSLPASLEKLKFHNFSNLWIPKIQSLSNLKYLMLIGEDTFELNPGDLPENIESLSLHKCTIHGSAIPKSVKSLNISFTEYLYEEIFPVGVNFHFEELVIGNVKLDKHSLDNVKINQLCLDHYFHDLEEGSIPHGIETVSLGHNINLAIPPGVLPNSVKQLVLADTYEADSLKRGSIPPSVENLSLKSYFANMTTIEDGVISDSVKTLSLDCTLSGFKSIPNTIVNINLTSINYDYRVLCKIRKLDDNYYLIFGRPEQFGLVSGIFHKSHFLDRFFNSLPKYDLFSFTNNLFNSLS</sequence>
<dbReference type="Gene3D" id="3.80.10.10">
    <property type="entry name" value="Ribonuclease Inhibitor"/>
    <property type="match status" value="1"/>
</dbReference>
<dbReference type="InterPro" id="IPR008615">
    <property type="entry name" value="FNIP"/>
</dbReference>
<evidence type="ECO:0008006" key="3">
    <source>
        <dbReference type="Google" id="ProtNLM"/>
    </source>
</evidence>
<proteinExistence type="predicted"/>
<dbReference type="RefSeq" id="XP_020430848.1">
    <property type="nucleotide sequence ID" value="XM_020579009.1"/>
</dbReference>
<dbReference type="FunCoup" id="D3BIV0">
    <property type="interactions" value="2"/>
</dbReference>
<dbReference type="InParanoid" id="D3BIV0"/>
<reference evidence="1 2" key="1">
    <citation type="journal article" date="2011" name="Genome Res.">
        <title>Phylogeny-wide analysis of social amoeba genomes highlights ancient origins for complex intercellular communication.</title>
        <authorList>
            <person name="Heidel A.J."/>
            <person name="Lawal H.M."/>
            <person name="Felder M."/>
            <person name="Schilde C."/>
            <person name="Helps N.R."/>
            <person name="Tunggal B."/>
            <person name="Rivero F."/>
            <person name="John U."/>
            <person name="Schleicher M."/>
            <person name="Eichinger L."/>
            <person name="Platzer M."/>
            <person name="Noegel A.A."/>
            <person name="Schaap P."/>
            <person name="Gloeckner G."/>
        </authorList>
    </citation>
    <scope>NUCLEOTIDE SEQUENCE [LARGE SCALE GENOMIC DNA]</scope>
    <source>
        <strain evidence="2">ATCC 26659 / Pp 5 / PN500</strain>
    </source>
</reference>
<name>D3BIV0_HETP5</name>
<dbReference type="PANTHER" id="PTHR32134:SF92">
    <property type="entry name" value="FNIP REPEAT-CONTAINING PROTEIN"/>
    <property type="match status" value="1"/>
</dbReference>
<dbReference type="InterPro" id="IPR051251">
    <property type="entry name" value="STK_FNIP-Repeat"/>
</dbReference>
<organism evidence="1 2">
    <name type="scientific">Heterostelium pallidum (strain ATCC 26659 / Pp 5 / PN500)</name>
    <name type="common">Cellular slime mold</name>
    <name type="synonym">Polysphondylium pallidum</name>
    <dbReference type="NCBI Taxonomy" id="670386"/>
    <lineage>
        <taxon>Eukaryota</taxon>
        <taxon>Amoebozoa</taxon>
        <taxon>Evosea</taxon>
        <taxon>Eumycetozoa</taxon>
        <taxon>Dictyostelia</taxon>
        <taxon>Acytosteliales</taxon>
        <taxon>Acytosteliaceae</taxon>
        <taxon>Heterostelium</taxon>
    </lineage>
</organism>
<dbReference type="OMA" id="IVINMSM"/>
<dbReference type="AlphaFoldDB" id="D3BIV0"/>
<protein>
    <recommendedName>
        <fullName evidence="3">COI1 F-box domain-containing protein</fullName>
    </recommendedName>
</protein>
<gene>
    <name evidence="1" type="ORF">PPL_08185</name>
</gene>
<dbReference type="GeneID" id="31363665"/>
<evidence type="ECO:0000313" key="2">
    <source>
        <dbReference type="Proteomes" id="UP000001396"/>
    </source>
</evidence>
<dbReference type="Gene3D" id="1.20.1280.50">
    <property type="match status" value="1"/>
</dbReference>
<dbReference type="InterPro" id="IPR032675">
    <property type="entry name" value="LRR_dom_sf"/>
</dbReference>
<dbReference type="Pfam" id="PF05725">
    <property type="entry name" value="FNIP"/>
    <property type="match status" value="4"/>
</dbReference>
<comment type="caution">
    <text evidence="1">The sequence shown here is derived from an EMBL/GenBank/DDBJ whole genome shotgun (WGS) entry which is preliminary data.</text>
</comment>
<accession>D3BIV0</accession>
<dbReference type="SUPFAM" id="SSF52058">
    <property type="entry name" value="L domain-like"/>
    <property type="match status" value="1"/>
</dbReference>